<feature type="region of interest" description="Disordered" evidence="1">
    <location>
        <begin position="64"/>
        <end position="93"/>
    </location>
</feature>
<gene>
    <name evidence="2" type="ORF">QX233_18400</name>
</gene>
<protein>
    <submittedName>
        <fullName evidence="2">Uncharacterized protein</fullName>
    </submittedName>
</protein>
<reference evidence="2" key="1">
    <citation type="submission" date="2023-06" db="EMBL/GenBank/DDBJ databases">
        <title>Two Chryseobacterium gambrini strains from China.</title>
        <authorList>
            <person name="Zeng J."/>
            <person name="Wu Y."/>
        </authorList>
    </citation>
    <scope>NUCLEOTIDE SEQUENCE</scope>
    <source>
        <strain evidence="2">SQ219</strain>
    </source>
</reference>
<dbReference type="EMBL" id="JAUHGV010000029">
    <property type="protein sequence ID" value="MDN4014447.1"/>
    <property type="molecule type" value="Genomic_DNA"/>
</dbReference>
<accession>A0AAJ1R741</accession>
<evidence type="ECO:0000313" key="3">
    <source>
        <dbReference type="Proteomes" id="UP001225933"/>
    </source>
</evidence>
<feature type="compositionally biased region" description="Basic residues" evidence="1">
    <location>
        <begin position="72"/>
        <end position="88"/>
    </location>
</feature>
<dbReference type="Proteomes" id="UP001225933">
    <property type="component" value="Unassembled WGS sequence"/>
</dbReference>
<dbReference type="RefSeq" id="WP_214588084.1">
    <property type="nucleotide sequence ID" value="NZ_JAUHGV010000029.1"/>
</dbReference>
<organism evidence="2 3">
    <name type="scientific">Chryseobacterium gambrini</name>
    <dbReference type="NCBI Taxonomy" id="373672"/>
    <lineage>
        <taxon>Bacteria</taxon>
        <taxon>Pseudomonadati</taxon>
        <taxon>Bacteroidota</taxon>
        <taxon>Flavobacteriia</taxon>
        <taxon>Flavobacteriales</taxon>
        <taxon>Weeksellaceae</taxon>
        <taxon>Chryseobacterium group</taxon>
        <taxon>Chryseobacterium</taxon>
    </lineage>
</organism>
<sequence>MLLLLIINSSFSFSQVKFVNAATSDDSEANTTQTYIYNKDLIVVTGDAVIYEKTNEEEITISKSANPEKKATKNRSGKNKLISKKKNTKKDSGQCIAKSNCNYTPHQDQNNSTIKNKGGSSLASVDNKTQKEIIFHFGSSPFLGRLWRVHKKFYHYKFYNSSLKICKNSSRAPPFAV</sequence>
<proteinExistence type="predicted"/>
<name>A0AAJ1R741_9FLAO</name>
<evidence type="ECO:0000256" key="1">
    <source>
        <dbReference type="SAM" id="MobiDB-lite"/>
    </source>
</evidence>
<evidence type="ECO:0000313" key="2">
    <source>
        <dbReference type="EMBL" id="MDN4014447.1"/>
    </source>
</evidence>
<comment type="caution">
    <text evidence="2">The sequence shown here is derived from an EMBL/GenBank/DDBJ whole genome shotgun (WGS) entry which is preliminary data.</text>
</comment>
<dbReference type="AlphaFoldDB" id="A0AAJ1R741"/>